<reference evidence="2" key="1">
    <citation type="journal article" date="2021" name="Nat. Commun.">
        <title>Genetic determinants of endophytism in the Arabidopsis root mycobiome.</title>
        <authorList>
            <person name="Mesny F."/>
            <person name="Miyauchi S."/>
            <person name="Thiergart T."/>
            <person name="Pickel B."/>
            <person name="Atanasova L."/>
            <person name="Karlsson M."/>
            <person name="Huettel B."/>
            <person name="Barry K.W."/>
            <person name="Haridas S."/>
            <person name="Chen C."/>
            <person name="Bauer D."/>
            <person name="Andreopoulos W."/>
            <person name="Pangilinan J."/>
            <person name="LaButti K."/>
            <person name="Riley R."/>
            <person name="Lipzen A."/>
            <person name="Clum A."/>
            <person name="Drula E."/>
            <person name="Henrissat B."/>
            <person name="Kohler A."/>
            <person name="Grigoriev I.V."/>
            <person name="Martin F.M."/>
            <person name="Hacquard S."/>
        </authorList>
    </citation>
    <scope>NUCLEOTIDE SEQUENCE</scope>
    <source>
        <strain evidence="2">MPI-CAGE-AT-0021</strain>
    </source>
</reference>
<dbReference type="EMBL" id="JAGMUU010000055">
    <property type="protein sequence ID" value="KAH7111667.1"/>
    <property type="molecule type" value="Genomic_DNA"/>
</dbReference>
<feature type="transmembrane region" description="Helical" evidence="1">
    <location>
        <begin position="130"/>
        <end position="151"/>
    </location>
</feature>
<dbReference type="AlphaFoldDB" id="A0A9P9D380"/>
<dbReference type="OrthoDB" id="5030973at2759"/>
<protein>
    <submittedName>
        <fullName evidence="2">Uncharacterized protein</fullName>
    </submittedName>
</protein>
<feature type="transmembrane region" description="Helical" evidence="1">
    <location>
        <begin position="97"/>
        <end position="118"/>
    </location>
</feature>
<keyword evidence="1" id="KW-1133">Transmembrane helix</keyword>
<sequence>MIDILAHLVSENQRYHRPDGPFTHRNAQIISDYITQTARVLSLEMSGISHVAESWKEKGSSLIQGLHNIIAQRNQSINLDVAKANWWDTAAVTTMNLIAVIFLPATYFAALFQTSFFVNLIDGLAAYQQVMIYAAVSITVTASIIATWLVWTRRVRRRR</sequence>
<evidence type="ECO:0000313" key="3">
    <source>
        <dbReference type="Proteomes" id="UP000717696"/>
    </source>
</evidence>
<organism evidence="2 3">
    <name type="scientific">Dactylonectria estremocensis</name>
    <dbReference type="NCBI Taxonomy" id="1079267"/>
    <lineage>
        <taxon>Eukaryota</taxon>
        <taxon>Fungi</taxon>
        <taxon>Dikarya</taxon>
        <taxon>Ascomycota</taxon>
        <taxon>Pezizomycotina</taxon>
        <taxon>Sordariomycetes</taxon>
        <taxon>Hypocreomycetidae</taxon>
        <taxon>Hypocreales</taxon>
        <taxon>Nectriaceae</taxon>
        <taxon>Dactylonectria</taxon>
    </lineage>
</organism>
<proteinExistence type="predicted"/>
<name>A0A9P9D380_9HYPO</name>
<comment type="caution">
    <text evidence="2">The sequence shown here is derived from an EMBL/GenBank/DDBJ whole genome shotgun (WGS) entry which is preliminary data.</text>
</comment>
<evidence type="ECO:0000313" key="2">
    <source>
        <dbReference type="EMBL" id="KAH7111667.1"/>
    </source>
</evidence>
<keyword evidence="1" id="KW-0472">Membrane</keyword>
<gene>
    <name evidence="2" type="ORF">B0J13DRAFT_271652</name>
</gene>
<accession>A0A9P9D380</accession>
<keyword evidence="3" id="KW-1185">Reference proteome</keyword>
<evidence type="ECO:0000256" key="1">
    <source>
        <dbReference type="SAM" id="Phobius"/>
    </source>
</evidence>
<keyword evidence="1" id="KW-0812">Transmembrane</keyword>
<dbReference type="Proteomes" id="UP000717696">
    <property type="component" value="Unassembled WGS sequence"/>
</dbReference>